<name>A0ABU4WHY4_9BACT</name>
<dbReference type="InterPro" id="IPR013529">
    <property type="entry name" value="Glyco_hydro_42_N"/>
</dbReference>
<comment type="caution">
    <text evidence="4">The sequence shown here is derived from an EMBL/GenBank/DDBJ whole genome shotgun (WGS) entry which is preliminary data.</text>
</comment>
<organism evidence="4 5">
    <name type="scientific">Intestinicryptomonas porci</name>
    <dbReference type="NCBI Taxonomy" id="2926320"/>
    <lineage>
        <taxon>Bacteria</taxon>
        <taxon>Pseudomonadati</taxon>
        <taxon>Verrucomicrobiota</taxon>
        <taxon>Opitutia</taxon>
        <taxon>Opitutales</taxon>
        <taxon>Intestinicryptomonaceae</taxon>
        <taxon>Intestinicryptomonas</taxon>
    </lineage>
</organism>
<dbReference type="RefSeq" id="WP_370396658.1">
    <property type="nucleotide sequence ID" value="NZ_JALBUT010000003.1"/>
</dbReference>
<accession>A0ABU4WHY4</accession>
<dbReference type="EC" id="3.2.1.23" evidence="4"/>
<dbReference type="InterPro" id="IPR017853">
    <property type="entry name" value="GH"/>
</dbReference>
<feature type="domain" description="Glycoside hydrolase family 42 N-terminal" evidence="3">
    <location>
        <begin position="80"/>
        <end position="206"/>
    </location>
</feature>
<dbReference type="SUPFAM" id="SSF51445">
    <property type="entry name" value="(Trans)glycosidases"/>
    <property type="match status" value="1"/>
</dbReference>
<protein>
    <submittedName>
        <fullName evidence="4">Beta-galactosidase</fullName>
        <ecNumber evidence="4">3.2.1.23</ecNumber>
    </submittedName>
</protein>
<dbReference type="GO" id="GO:0004565">
    <property type="term" value="F:beta-galactosidase activity"/>
    <property type="evidence" value="ECO:0007669"/>
    <property type="project" value="UniProtKB-EC"/>
</dbReference>
<evidence type="ECO:0000259" key="3">
    <source>
        <dbReference type="Pfam" id="PF02449"/>
    </source>
</evidence>
<evidence type="ECO:0000313" key="5">
    <source>
        <dbReference type="Proteomes" id="UP001275932"/>
    </source>
</evidence>
<evidence type="ECO:0000313" key="4">
    <source>
        <dbReference type="EMBL" id="MDX8415210.1"/>
    </source>
</evidence>
<dbReference type="EMBL" id="JALBUT010000003">
    <property type="protein sequence ID" value="MDX8415210.1"/>
    <property type="molecule type" value="Genomic_DNA"/>
</dbReference>
<keyword evidence="1 4" id="KW-0378">Hydrolase</keyword>
<dbReference type="Gene3D" id="3.20.20.80">
    <property type="entry name" value="Glycosidases"/>
    <property type="match status" value="1"/>
</dbReference>
<evidence type="ECO:0000256" key="1">
    <source>
        <dbReference type="ARBA" id="ARBA00022801"/>
    </source>
</evidence>
<keyword evidence="5" id="KW-1185">Reference proteome</keyword>
<dbReference type="Proteomes" id="UP001275932">
    <property type="component" value="Unassembled WGS sequence"/>
</dbReference>
<proteinExistence type="predicted"/>
<dbReference type="Pfam" id="PF02449">
    <property type="entry name" value="Glyco_hydro_42"/>
    <property type="match status" value="1"/>
</dbReference>
<sequence length="415" mass="47548">MKARIINGKKCELKGGRLYVDGVWKFMKTGKPLRDYGNKEQIEELISHLPILAKKGYTNLALNCYWHHFDFVGDGTISADIEPLRRLIDAINANGMFASLSVETYGVGGGTLPAGFWKAYPNAVAVDSNGEKASDTEYAYASVVPSLYDEDYLRCSRNFIRNLSKALSDKDFLYCETTVEPQYMGSRYLDYSEAAKKAYEAWCDKNCKYAPKFPETFPAPEEFVNDVSWNVFRAHWLADWVNNDARAYREGFGEKPVWIASDYLDANEKTMCARMGSPMNFLLNLVEPDILQVNWTWHFDDRHPNAKAYARVREVMNATKRDWVITEHMTINGTDYFPHEMEALLRNTIENSTNFGWEFVDVAVDNVDPSQEGVVIAGSFKPLNFSVYNNDWSPKPSMAIVDDRWDEWMSIIKNK</sequence>
<keyword evidence="2 4" id="KW-0326">Glycosidase</keyword>
<evidence type="ECO:0000256" key="2">
    <source>
        <dbReference type="ARBA" id="ARBA00023295"/>
    </source>
</evidence>
<reference evidence="4 5" key="1">
    <citation type="submission" date="2022-03" db="EMBL/GenBank/DDBJ databases">
        <title>Novel taxa within the pig intestine.</title>
        <authorList>
            <person name="Wylensek D."/>
            <person name="Bishof K."/>
            <person name="Afrizal A."/>
            <person name="Clavel T."/>
        </authorList>
    </citation>
    <scope>NUCLEOTIDE SEQUENCE [LARGE SCALE GENOMIC DNA]</scope>
    <source>
        <strain evidence="4 5">CLA-KB-P66</strain>
    </source>
</reference>
<gene>
    <name evidence="4" type="ORF">MOX91_03325</name>
</gene>